<dbReference type="Pfam" id="PF12113">
    <property type="entry name" value="SVM_signal"/>
    <property type="match status" value="1"/>
</dbReference>
<dbReference type="EMBL" id="JAOSIK010000018">
    <property type="protein sequence ID" value="MEK0312022.1"/>
    <property type="molecule type" value="Genomic_DNA"/>
</dbReference>
<name>A0ABU8ZSQ5_9MOLU</name>
<proteinExistence type="predicted"/>
<organism evidence="2 3">
    <name type="scientific">Candidatus Phytoplasma fabacearum</name>
    <dbReference type="NCBI Taxonomy" id="2982628"/>
    <lineage>
        <taxon>Bacteria</taxon>
        <taxon>Bacillati</taxon>
        <taxon>Mycoplasmatota</taxon>
        <taxon>Mollicutes</taxon>
        <taxon>Acholeplasmatales</taxon>
        <taxon>Acholeplasmataceae</taxon>
        <taxon>Candidatus Phytoplasma</taxon>
        <taxon>16SrII (Peanut WB group)</taxon>
    </lineage>
</organism>
<evidence type="ECO:0000313" key="3">
    <source>
        <dbReference type="Proteomes" id="UP001382955"/>
    </source>
</evidence>
<accession>A0ABU8ZSQ5</accession>
<keyword evidence="3" id="KW-1185">Reference proteome</keyword>
<dbReference type="InterPro" id="IPR021970">
    <property type="entry name" value="SVM_signal"/>
</dbReference>
<comment type="caution">
    <text evidence="2">The sequence shown here is derived from an EMBL/GenBank/DDBJ whole genome shotgun (WGS) entry which is preliminary data.</text>
</comment>
<evidence type="ECO:0000259" key="1">
    <source>
        <dbReference type="Pfam" id="PF12113"/>
    </source>
</evidence>
<sequence length="199" mass="23106">MIRLKQKLFLLQFFLFSILILLFIINNNKVIAMYPDNTPGTSNKSLTEDHVAIDKQILKVKDILATSKKIIIVIKEFIKNLPDENIKKNMFYELQESLTQLIDFAINHNSVTVTNIDDSGTSNLFSTQYLIIDPIILNIKNFIETHKNIIINLEKIMQALPNGKNKKYLLCELYNFLIQSFDDNKKELQIQEIVLELMS</sequence>
<dbReference type="Proteomes" id="UP001382955">
    <property type="component" value="Unassembled WGS sequence"/>
</dbReference>
<dbReference type="RefSeq" id="WP_304512588.1">
    <property type="nucleotide sequence ID" value="NZ_JAOSIK010000018.1"/>
</dbReference>
<reference evidence="2 3" key="1">
    <citation type="journal article" date="2023" name="Int. J. Syst. Evol. Microbiol.">
        <title>The observation of taxonomic boundaries for the 16SrII and 16SrXXV phytoplasmas using genome-based delimitation.</title>
        <authorList>
            <person name="Rodrigues Jardim B."/>
            <person name="Tran-Nguyen L.T.T."/>
            <person name="Gambley C."/>
            <person name="Al-Sadi A.M."/>
            <person name="Al-Subhi A.M."/>
            <person name="Foissac X."/>
            <person name="Salar P."/>
            <person name="Cai H."/>
            <person name="Yang J.Y."/>
            <person name="Davis R."/>
            <person name="Jones L."/>
            <person name="Rodoni B."/>
            <person name="Constable F.E."/>
        </authorList>
    </citation>
    <scope>NUCLEOTIDE SEQUENCE [LARGE SCALE GENOMIC DNA]</scope>
    <source>
        <strain evidence="2">BAWM-322</strain>
    </source>
</reference>
<protein>
    <submittedName>
        <fullName evidence="2">SVM family protein</fullName>
    </submittedName>
</protein>
<evidence type="ECO:0000313" key="2">
    <source>
        <dbReference type="EMBL" id="MEK0312022.1"/>
    </source>
</evidence>
<feature type="domain" description="Sequence-variable mosaic (SVM) signal sequence" evidence="1">
    <location>
        <begin position="1"/>
        <end position="33"/>
    </location>
</feature>
<gene>
    <name evidence="2" type="ORF">OC725_01970</name>
</gene>